<sequence length="99" mass="11045">MPRRSPPSSLRLTQGPMPPRSAPKHTLPSLPRPAFRRPSEGELLQAQMRARERHDGIVTVAREEKEKRIRGPWDHSGSISVAVDVDRLLQTPARALVVG</sequence>
<dbReference type="EMBL" id="KL142370">
    <property type="protein sequence ID" value="KDR81379.1"/>
    <property type="molecule type" value="Genomic_DNA"/>
</dbReference>
<evidence type="ECO:0000313" key="2">
    <source>
        <dbReference type="EMBL" id="KDR81379.1"/>
    </source>
</evidence>
<feature type="compositionally biased region" description="Polar residues" evidence="1">
    <location>
        <begin position="1"/>
        <end position="12"/>
    </location>
</feature>
<organism evidence="2 3">
    <name type="scientific">Galerina marginata (strain CBS 339.88)</name>
    <dbReference type="NCBI Taxonomy" id="685588"/>
    <lineage>
        <taxon>Eukaryota</taxon>
        <taxon>Fungi</taxon>
        <taxon>Dikarya</taxon>
        <taxon>Basidiomycota</taxon>
        <taxon>Agaricomycotina</taxon>
        <taxon>Agaricomycetes</taxon>
        <taxon>Agaricomycetidae</taxon>
        <taxon>Agaricales</taxon>
        <taxon>Agaricineae</taxon>
        <taxon>Strophariaceae</taxon>
        <taxon>Galerina</taxon>
    </lineage>
</organism>
<feature type="region of interest" description="Disordered" evidence="1">
    <location>
        <begin position="1"/>
        <end position="36"/>
    </location>
</feature>
<accession>A0A067TNA2</accession>
<dbReference type="HOGENOM" id="CLU_134528_0_0_1"/>
<reference evidence="3" key="1">
    <citation type="journal article" date="2014" name="Proc. Natl. Acad. Sci. U.S.A.">
        <title>Extensive sampling of basidiomycete genomes demonstrates inadequacy of the white-rot/brown-rot paradigm for wood decay fungi.</title>
        <authorList>
            <person name="Riley R."/>
            <person name="Salamov A.A."/>
            <person name="Brown D.W."/>
            <person name="Nagy L.G."/>
            <person name="Floudas D."/>
            <person name="Held B.W."/>
            <person name="Levasseur A."/>
            <person name="Lombard V."/>
            <person name="Morin E."/>
            <person name="Otillar R."/>
            <person name="Lindquist E.A."/>
            <person name="Sun H."/>
            <person name="LaButti K.M."/>
            <person name="Schmutz J."/>
            <person name="Jabbour D."/>
            <person name="Luo H."/>
            <person name="Baker S.E."/>
            <person name="Pisabarro A.G."/>
            <person name="Walton J.D."/>
            <person name="Blanchette R.A."/>
            <person name="Henrissat B."/>
            <person name="Martin F."/>
            <person name="Cullen D."/>
            <person name="Hibbett D.S."/>
            <person name="Grigoriev I.V."/>
        </authorList>
    </citation>
    <scope>NUCLEOTIDE SEQUENCE [LARGE SCALE GENOMIC DNA]</scope>
    <source>
        <strain evidence="3">CBS 339.88</strain>
    </source>
</reference>
<name>A0A067TNA2_GALM3</name>
<protein>
    <submittedName>
        <fullName evidence="2">Uncharacterized protein</fullName>
    </submittedName>
</protein>
<dbReference type="Proteomes" id="UP000027222">
    <property type="component" value="Unassembled WGS sequence"/>
</dbReference>
<dbReference type="AlphaFoldDB" id="A0A067TNA2"/>
<gene>
    <name evidence="2" type="ORF">GALMADRAFT_60000</name>
</gene>
<evidence type="ECO:0000256" key="1">
    <source>
        <dbReference type="SAM" id="MobiDB-lite"/>
    </source>
</evidence>
<dbReference type="OrthoDB" id="3165590at2759"/>
<keyword evidence="3" id="KW-1185">Reference proteome</keyword>
<evidence type="ECO:0000313" key="3">
    <source>
        <dbReference type="Proteomes" id="UP000027222"/>
    </source>
</evidence>
<proteinExistence type="predicted"/>